<dbReference type="EMBL" id="JACNYK010000002">
    <property type="protein sequence ID" value="MBD1426097.1"/>
    <property type="molecule type" value="Genomic_DNA"/>
</dbReference>
<dbReference type="RefSeq" id="WP_190309198.1">
    <property type="nucleotide sequence ID" value="NZ_JACNYK010000002.1"/>
</dbReference>
<organism evidence="1 2">
    <name type="scientific">Sphingobacterium arenae</name>
    <dbReference type="NCBI Taxonomy" id="1280598"/>
    <lineage>
        <taxon>Bacteria</taxon>
        <taxon>Pseudomonadati</taxon>
        <taxon>Bacteroidota</taxon>
        <taxon>Sphingobacteriia</taxon>
        <taxon>Sphingobacteriales</taxon>
        <taxon>Sphingobacteriaceae</taxon>
        <taxon>Sphingobacterium</taxon>
    </lineage>
</organism>
<protein>
    <submittedName>
        <fullName evidence="1">Uncharacterized protein</fullName>
    </submittedName>
</protein>
<gene>
    <name evidence="1" type="ORF">H8B17_10930</name>
</gene>
<reference evidence="1 2" key="1">
    <citation type="submission" date="2020-08" db="EMBL/GenBank/DDBJ databases">
        <title>Sphingobacterium sp. DN00404 isolated from aquaculture water.</title>
        <authorList>
            <person name="Zhang M."/>
        </authorList>
    </citation>
    <scope>NUCLEOTIDE SEQUENCE [LARGE SCALE GENOMIC DNA]</scope>
    <source>
        <strain evidence="1 2">KCTC 32294</strain>
    </source>
</reference>
<sequence>MSSYVDVASAHDCTQLPFIGIGSAYRKIISAHDKLVPAHWETLPLHADKVMAYRVVMSAYEEIVPKDRSITSARKRMASPNG</sequence>
<name>A0ABR7Y495_9SPHI</name>
<evidence type="ECO:0000313" key="2">
    <source>
        <dbReference type="Proteomes" id="UP000606494"/>
    </source>
</evidence>
<evidence type="ECO:0000313" key="1">
    <source>
        <dbReference type="EMBL" id="MBD1426097.1"/>
    </source>
</evidence>
<accession>A0ABR7Y495</accession>
<keyword evidence="2" id="KW-1185">Reference proteome</keyword>
<comment type="caution">
    <text evidence="1">The sequence shown here is derived from an EMBL/GenBank/DDBJ whole genome shotgun (WGS) entry which is preliminary data.</text>
</comment>
<dbReference type="Proteomes" id="UP000606494">
    <property type="component" value="Unassembled WGS sequence"/>
</dbReference>
<proteinExistence type="predicted"/>